<dbReference type="InterPro" id="IPR029063">
    <property type="entry name" value="SAM-dependent_MTases_sf"/>
</dbReference>
<name>A0ABZ2Z5N6_9BACT</name>
<accession>A0ABZ2Z5N6</accession>
<gene>
    <name evidence="1" type="ORF">WJU22_01650</name>
</gene>
<evidence type="ECO:0000313" key="1">
    <source>
        <dbReference type="EMBL" id="WZN46887.1"/>
    </source>
</evidence>
<sequence>MLIYFDKDLQNKALQLFDDSLEAGGFLALGTKESLRYSPIAPRYRQLPQRLRIWHKIS</sequence>
<proteinExistence type="predicted"/>
<dbReference type="Proteomes" id="UP001449657">
    <property type="component" value="Chromosome"/>
</dbReference>
<organism evidence="1 2">
    <name type="scientific">Chitinophaga caseinilytica</name>
    <dbReference type="NCBI Taxonomy" id="2267521"/>
    <lineage>
        <taxon>Bacteria</taxon>
        <taxon>Pseudomonadati</taxon>
        <taxon>Bacteroidota</taxon>
        <taxon>Chitinophagia</taxon>
        <taxon>Chitinophagales</taxon>
        <taxon>Chitinophagaceae</taxon>
        <taxon>Chitinophaga</taxon>
    </lineage>
</organism>
<dbReference type="EMBL" id="CP150096">
    <property type="protein sequence ID" value="WZN46887.1"/>
    <property type="molecule type" value="Genomic_DNA"/>
</dbReference>
<reference evidence="1 2" key="1">
    <citation type="submission" date="2024-03" db="EMBL/GenBank/DDBJ databases">
        <title>Chitinophaga caseinilytica sp. nov., a casein hydrolysing bacterium isolated from forest soil.</title>
        <authorList>
            <person name="Lee D.S."/>
            <person name="Han D.M."/>
            <person name="Baek J.H."/>
            <person name="Choi D.G."/>
            <person name="Jeon J.H."/>
            <person name="Jeon C.O."/>
        </authorList>
    </citation>
    <scope>NUCLEOTIDE SEQUENCE [LARGE SCALE GENOMIC DNA]</scope>
    <source>
        <strain evidence="1 2">KACC 19118</strain>
    </source>
</reference>
<dbReference type="Gene3D" id="3.40.50.150">
    <property type="entry name" value="Vaccinia Virus protein VP39"/>
    <property type="match status" value="1"/>
</dbReference>
<evidence type="ECO:0000313" key="2">
    <source>
        <dbReference type="Proteomes" id="UP001449657"/>
    </source>
</evidence>
<dbReference type="RefSeq" id="WP_341841561.1">
    <property type="nucleotide sequence ID" value="NZ_CP149792.1"/>
</dbReference>
<evidence type="ECO:0008006" key="3">
    <source>
        <dbReference type="Google" id="ProtNLM"/>
    </source>
</evidence>
<protein>
    <recommendedName>
        <fullName evidence="3">CheR-type methyltransferase domain-containing protein</fullName>
    </recommendedName>
</protein>
<keyword evidence="2" id="KW-1185">Reference proteome</keyword>